<feature type="transmembrane region" description="Helical" evidence="1">
    <location>
        <begin position="303"/>
        <end position="327"/>
    </location>
</feature>
<keyword evidence="1" id="KW-0812">Transmembrane</keyword>
<dbReference type="Proteomes" id="UP000078200">
    <property type="component" value="Unassembled WGS sequence"/>
</dbReference>
<evidence type="ECO:0008006" key="4">
    <source>
        <dbReference type="Google" id="ProtNLM"/>
    </source>
</evidence>
<keyword evidence="3" id="KW-1185">Reference proteome</keyword>
<name>A0A1A9VEN8_GLOAU</name>
<dbReference type="PANTHER" id="PTHR44303:SF2">
    <property type="entry name" value="DNAJ HOMOLOG SUBFAMILY C MEMBER 16"/>
    <property type="match status" value="1"/>
</dbReference>
<keyword evidence="1" id="KW-0472">Membrane</keyword>
<reference evidence="2" key="1">
    <citation type="submission" date="2020-05" db="UniProtKB">
        <authorList>
            <consortium name="EnsemblMetazoa"/>
        </authorList>
    </citation>
    <scope>IDENTIFICATION</scope>
    <source>
        <strain evidence="2">TTRI</strain>
    </source>
</reference>
<dbReference type="EnsemblMetazoa" id="GAUT034937-RA">
    <property type="protein sequence ID" value="GAUT034937-PA"/>
    <property type="gene ID" value="GAUT034937"/>
</dbReference>
<dbReference type="PANTHER" id="PTHR44303">
    <property type="entry name" value="DNAJ HOMOLOG SUBFAMILY C MEMBER 16"/>
    <property type="match status" value="1"/>
</dbReference>
<dbReference type="InterPro" id="IPR052448">
    <property type="entry name" value="DnaJ_C16_autophagy_reg"/>
</dbReference>
<organism evidence="2 3">
    <name type="scientific">Glossina austeni</name>
    <name type="common">Savannah tsetse fly</name>
    <dbReference type="NCBI Taxonomy" id="7395"/>
    <lineage>
        <taxon>Eukaryota</taxon>
        <taxon>Metazoa</taxon>
        <taxon>Ecdysozoa</taxon>
        <taxon>Arthropoda</taxon>
        <taxon>Hexapoda</taxon>
        <taxon>Insecta</taxon>
        <taxon>Pterygota</taxon>
        <taxon>Neoptera</taxon>
        <taxon>Endopterygota</taxon>
        <taxon>Diptera</taxon>
        <taxon>Brachycera</taxon>
        <taxon>Muscomorpha</taxon>
        <taxon>Hippoboscoidea</taxon>
        <taxon>Glossinidae</taxon>
        <taxon>Glossina</taxon>
    </lineage>
</organism>
<dbReference type="STRING" id="7395.A0A1A9VEN8"/>
<accession>A0A1A9VEN8</accession>
<evidence type="ECO:0000313" key="2">
    <source>
        <dbReference type="EnsemblMetazoa" id="GAUT034937-PA"/>
    </source>
</evidence>
<sequence>MPHNIIEFIRKKMPYNLTPKVQDDTIVGFLSGWIDNRIRGLVVEPRNQTRLRYLIAAYAFQQRVAFGFVNANSNYCKQTLQRYQVHPHLDTLLLFNEDSERPIASISMSNIPTETLNNIILSNQYLTLPRLSSQDILEGLCPAEWNRPRKRLCIILVTENSKEHNFAREALRKIARRSEYKTEREKQIDFINSLSRGSSDDKLLRIVILWRRDTSRVKYEWINDITLNKRFADNQSLDHVINQTKFQIDSTIQRLLKTSEALTYEAFIKNLLDEHAQDFINKWISKIFYIFDYIIDNIEEEHILATISLLGTIVFMFAVGYAMVYLVKAEEESLKAKGKLSSNVSLKQSRYIPELKLHELRAEKYNGMVRLLKPGCRTIVLITDLKTRPKLIPPFHKAVWPYRRTKTLIFGHMLIEKGFSWYSELLRLSLCESKNLQINPRNCVGTVLALNGHRKYFCMYHAKHPESDRGAKGIECVTRQLIERQDDSQTKIFFANGGTDESDDSEPRILLEENLLEGLSNWLDRLFEGTTHRYYINYWPEFFTK</sequence>
<keyword evidence="1" id="KW-1133">Transmembrane helix</keyword>
<protein>
    <recommendedName>
        <fullName evidence="4">DnaJ homolog subfamily C member 16</fullName>
    </recommendedName>
</protein>
<evidence type="ECO:0000256" key="1">
    <source>
        <dbReference type="SAM" id="Phobius"/>
    </source>
</evidence>
<dbReference type="AlphaFoldDB" id="A0A1A9VEN8"/>
<dbReference type="VEuPathDB" id="VectorBase:GAUT034937"/>
<proteinExistence type="predicted"/>
<evidence type="ECO:0000313" key="3">
    <source>
        <dbReference type="Proteomes" id="UP000078200"/>
    </source>
</evidence>